<accession>X1B6N6</accession>
<proteinExistence type="predicted"/>
<sequence length="71" mass="8073">MGKTGNRITELTLRVDKIENFFERFKHSLEHFKIPAARAGAMQSLVSYIIAIIPPEELEKIFTPESTPNEA</sequence>
<reference evidence="1" key="1">
    <citation type="journal article" date="2014" name="Front. Microbiol.">
        <title>High frequency of phylogenetically diverse reductive dehalogenase-homologous genes in deep subseafloor sedimentary metagenomes.</title>
        <authorList>
            <person name="Kawai M."/>
            <person name="Futagami T."/>
            <person name="Toyoda A."/>
            <person name="Takaki Y."/>
            <person name="Nishi S."/>
            <person name="Hori S."/>
            <person name="Arai W."/>
            <person name="Tsubouchi T."/>
            <person name="Morono Y."/>
            <person name="Uchiyama I."/>
            <person name="Ito T."/>
            <person name="Fujiyama A."/>
            <person name="Inagaki F."/>
            <person name="Takami H."/>
        </authorList>
    </citation>
    <scope>NUCLEOTIDE SEQUENCE</scope>
    <source>
        <strain evidence="1">Expedition CK06-06</strain>
    </source>
</reference>
<evidence type="ECO:0000313" key="1">
    <source>
        <dbReference type="EMBL" id="GAG90745.1"/>
    </source>
</evidence>
<dbReference type="AlphaFoldDB" id="X1B6N6"/>
<comment type="caution">
    <text evidence="1">The sequence shown here is derived from an EMBL/GenBank/DDBJ whole genome shotgun (WGS) entry which is preliminary data.</text>
</comment>
<gene>
    <name evidence="1" type="ORF">S01H4_48234</name>
</gene>
<dbReference type="EMBL" id="BART01027170">
    <property type="protein sequence ID" value="GAG90745.1"/>
    <property type="molecule type" value="Genomic_DNA"/>
</dbReference>
<organism evidence="1">
    <name type="scientific">marine sediment metagenome</name>
    <dbReference type="NCBI Taxonomy" id="412755"/>
    <lineage>
        <taxon>unclassified sequences</taxon>
        <taxon>metagenomes</taxon>
        <taxon>ecological metagenomes</taxon>
    </lineage>
</organism>
<name>X1B6N6_9ZZZZ</name>
<protein>
    <submittedName>
        <fullName evidence="1">Uncharacterized protein</fullName>
    </submittedName>
</protein>